<dbReference type="EMBL" id="CP011125">
    <property type="protein sequence ID" value="AKF06664.1"/>
    <property type="molecule type" value="Genomic_DNA"/>
</dbReference>
<dbReference type="InterPro" id="IPR029028">
    <property type="entry name" value="Alpha/beta_knot_MTases"/>
</dbReference>
<dbReference type="InterPro" id="IPR003742">
    <property type="entry name" value="RlmH-like"/>
</dbReference>
<accession>A0A0F6SFB7</accession>
<comment type="catalytic activity">
    <reaction evidence="5">
        <text>pseudouridine(1915) in 23S rRNA + S-adenosyl-L-methionine = N(3)-methylpseudouridine(1915) in 23S rRNA + S-adenosyl-L-homocysteine + H(+)</text>
        <dbReference type="Rhea" id="RHEA:42752"/>
        <dbReference type="Rhea" id="RHEA-COMP:10221"/>
        <dbReference type="Rhea" id="RHEA-COMP:10222"/>
        <dbReference type="ChEBI" id="CHEBI:15378"/>
        <dbReference type="ChEBI" id="CHEBI:57856"/>
        <dbReference type="ChEBI" id="CHEBI:59789"/>
        <dbReference type="ChEBI" id="CHEBI:65314"/>
        <dbReference type="ChEBI" id="CHEBI:74486"/>
        <dbReference type="EC" id="2.1.1.177"/>
    </reaction>
</comment>
<dbReference type="EC" id="2.1.1.177" evidence="5"/>
<evidence type="ECO:0000256" key="5">
    <source>
        <dbReference type="HAMAP-Rule" id="MF_00658"/>
    </source>
</evidence>
<dbReference type="GO" id="GO:0005737">
    <property type="term" value="C:cytoplasm"/>
    <property type="evidence" value="ECO:0007669"/>
    <property type="project" value="UniProtKB-SubCell"/>
</dbReference>
<sequence length="146" mass="16527">MKIAIIAVGRVKERGLRDAIDDYEKRIKRYAKLDEIELEDGSTSEVEARFRKAIPARARVVALEVEGRRMTSEKFARYVEQCEIGAVPALAFVIGGSYGLPKSVSDTADLKLSLSDMILPHRLARLFLAEQIYRAFTILRNEPYSH</sequence>
<dbReference type="GO" id="GO:0070038">
    <property type="term" value="F:rRNA (pseudouridine-N3-)-methyltransferase activity"/>
    <property type="evidence" value="ECO:0007669"/>
    <property type="project" value="UniProtKB-UniRule"/>
</dbReference>
<dbReference type="PIRSF" id="PIRSF004505">
    <property type="entry name" value="MT_bac"/>
    <property type="match status" value="1"/>
</dbReference>
<gene>
    <name evidence="5" type="primary">rlmH</name>
    <name evidence="6" type="ORF">DB32_003813</name>
</gene>
<dbReference type="PANTHER" id="PTHR33603:SF1">
    <property type="entry name" value="RIBOSOMAL RNA LARGE SUBUNIT METHYLTRANSFERASE H"/>
    <property type="match status" value="1"/>
</dbReference>
<reference evidence="6 7" key="1">
    <citation type="submission" date="2015-03" db="EMBL/GenBank/DDBJ databases">
        <title>Genome assembly of Sandaracinus amylolyticus DSM 53668.</title>
        <authorList>
            <person name="Sharma G."/>
            <person name="Subramanian S."/>
        </authorList>
    </citation>
    <scope>NUCLEOTIDE SEQUENCE [LARGE SCALE GENOMIC DNA]</scope>
    <source>
        <strain evidence="6 7">DSM 53668</strain>
    </source>
</reference>
<dbReference type="HAMAP" id="MF_00658">
    <property type="entry name" value="23SrRNA_methyltr_H"/>
    <property type="match status" value="1"/>
</dbReference>
<evidence type="ECO:0000313" key="7">
    <source>
        <dbReference type="Proteomes" id="UP000034883"/>
    </source>
</evidence>
<dbReference type="PANTHER" id="PTHR33603">
    <property type="entry name" value="METHYLTRANSFERASE"/>
    <property type="match status" value="1"/>
</dbReference>
<dbReference type="RefSeq" id="WP_053233814.1">
    <property type="nucleotide sequence ID" value="NZ_CP011125.1"/>
</dbReference>
<protein>
    <recommendedName>
        <fullName evidence="5">Ribosomal RNA large subunit methyltransferase H</fullName>
        <ecNumber evidence="5">2.1.1.177</ecNumber>
    </recommendedName>
    <alternativeName>
        <fullName evidence="5">23S rRNA (pseudouridine1915-N3)-methyltransferase</fullName>
    </alternativeName>
    <alternativeName>
        <fullName evidence="5">23S rRNA m3Psi1915 methyltransferase</fullName>
    </alternativeName>
    <alternativeName>
        <fullName evidence="5">rRNA (pseudouridine-N3-)-methyltransferase RlmH</fullName>
    </alternativeName>
</protein>
<name>A0A0F6SFB7_9BACT</name>
<keyword evidence="5" id="KW-0963">Cytoplasm</keyword>
<dbReference type="STRING" id="927083.DB32_003813"/>
<feature type="binding site" evidence="5">
    <location>
        <position position="95"/>
    </location>
    <ligand>
        <name>S-adenosyl-L-methionine</name>
        <dbReference type="ChEBI" id="CHEBI:59789"/>
    </ligand>
</feature>
<keyword evidence="5" id="KW-0698">rRNA processing</keyword>
<dbReference type="Pfam" id="PF02590">
    <property type="entry name" value="SPOUT_MTase"/>
    <property type="match status" value="1"/>
</dbReference>
<keyword evidence="3 5" id="KW-0949">S-adenosyl-L-methionine</keyword>
<keyword evidence="7" id="KW-1185">Reference proteome</keyword>
<dbReference type="KEGG" id="samy:DB32_003813"/>
<dbReference type="OrthoDB" id="9806643at2"/>
<proteinExistence type="inferred from homology"/>
<dbReference type="Gene3D" id="3.40.1280.10">
    <property type="match status" value="1"/>
</dbReference>
<comment type="function">
    <text evidence="5">Specifically methylates the pseudouridine at position 1915 (m3Psi1915) in 23S rRNA.</text>
</comment>
<evidence type="ECO:0000256" key="2">
    <source>
        <dbReference type="ARBA" id="ARBA00022679"/>
    </source>
</evidence>
<dbReference type="Proteomes" id="UP000034883">
    <property type="component" value="Chromosome"/>
</dbReference>
<feature type="binding site" evidence="5">
    <location>
        <position position="63"/>
    </location>
    <ligand>
        <name>S-adenosyl-L-methionine</name>
        <dbReference type="ChEBI" id="CHEBI:59789"/>
    </ligand>
</feature>
<dbReference type="SUPFAM" id="SSF75217">
    <property type="entry name" value="alpha/beta knot"/>
    <property type="match status" value="1"/>
</dbReference>
<keyword evidence="1 5" id="KW-0489">Methyltransferase</keyword>
<comment type="subcellular location">
    <subcellularLocation>
        <location evidence="5">Cytoplasm</location>
    </subcellularLocation>
</comment>
<organism evidence="6 7">
    <name type="scientific">Sandaracinus amylolyticus</name>
    <dbReference type="NCBI Taxonomy" id="927083"/>
    <lineage>
        <taxon>Bacteria</taxon>
        <taxon>Pseudomonadati</taxon>
        <taxon>Myxococcota</taxon>
        <taxon>Polyangia</taxon>
        <taxon>Polyangiales</taxon>
        <taxon>Sandaracinaceae</taxon>
        <taxon>Sandaracinus</taxon>
    </lineage>
</organism>
<evidence type="ECO:0000256" key="3">
    <source>
        <dbReference type="ARBA" id="ARBA00022691"/>
    </source>
</evidence>
<dbReference type="CDD" id="cd18081">
    <property type="entry name" value="RlmH-like"/>
    <property type="match status" value="1"/>
</dbReference>
<evidence type="ECO:0000256" key="4">
    <source>
        <dbReference type="ARBA" id="ARBA00038303"/>
    </source>
</evidence>
<dbReference type="AlphaFoldDB" id="A0A0F6SFB7"/>
<feature type="binding site" evidence="5">
    <location>
        <begin position="114"/>
        <end position="119"/>
    </location>
    <ligand>
        <name>S-adenosyl-L-methionine</name>
        <dbReference type="ChEBI" id="CHEBI:59789"/>
    </ligand>
</feature>
<dbReference type="InterPro" id="IPR029026">
    <property type="entry name" value="tRNA_m1G_MTases_N"/>
</dbReference>
<comment type="similarity">
    <text evidence="4 5">Belongs to the RNA methyltransferase RlmH family.</text>
</comment>
<comment type="subunit">
    <text evidence="5">Homodimer.</text>
</comment>
<keyword evidence="2 5" id="KW-0808">Transferase</keyword>
<evidence type="ECO:0000256" key="1">
    <source>
        <dbReference type="ARBA" id="ARBA00022603"/>
    </source>
</evidence>
<evidence type="ECO:0000313" key="6">
    <source>
        <dbReference type="EMBL" id="AKF06664.1"/>
    </source>
</evidence>